<accession>A0A8D0G793</accession>
<feature type="region of interest" description="Disordered" evidence="5">
    <location>
        <begin position="126"/>
        <end position="146"/>
    </location>
</feature>
<evidence type="ECO:0000313" key="8">
    <source>
        <dbReference type="Proteomes" id="UP000694392"/>
    </source>
</evidence>
<dbReference type="Proteomes" id="UP000694392">
    <property type="component" value="Unplaced"/>
</dbReference>
<dbReference type="Gene3D" id="2.60.40.1530">
    <property type="entry name" value="ntegrin, alpha v. Chain A, domain 4"/>
    <property type="match status" value="1"/>
</dbReference>
<dbReference type="Ensembl" id="ENSSPUT00000002469.1">
    <property type="protein sequence ID" value="ENSSPUP00000002328.1"/>
    <property type="gene ID" value="ENSSPUG00000001665.1"/>
</dbReference>
<gene>
    <name evidence="7" type="primary">ITGA10</name>
</gene>
<keyword evidence="4" id="KW-0325">Glycoprotein</keyword>
<sequence>MYLPAAAYRNSFFLSVTRIIADNVTCILQNLTEATPRHPGVHPVHPEELMHADKLNCSNSWCQVVTCEVARLARNSEVSIRLLRVIHEDFFWTAKFKTVKVISTFALRAKEENLLLLEEAAHRREVGGSNPPRAVSSASPPKALGC</sequence>
<evidence type="ECO:0000256" key="4">
    <source>
        <dbReference type="ARBA" id="ARBA00023180"/>
    </source>
</evidence>
<dbReference type="GO" id="GO:0016020">
    <property type="term" value="C:membrane"/>
    <property type="evidence" value="ECO:0007669"/>
    <property type="project" value="UniProtKB-SubCell"/>
</dbReference>
<name>A0A8D0G793_SPHPU</name>
<evidence type="ECO:0000256" key="3">
    <source>
        <dbReference type="ARBA" id="ARBA00023136"/>
    </source>
</evidence>
<proteinExistence type="predicted"/>
<organism evidence="7 8">
    <name type="scientific">Sphenodon punctatus</name>
    <name type="common">Tuatara</name>
    <name type="synonym">Hatteria punctata</name>
    <dbReference type="NCBI Taxonomy" id="8508"/>
    <lineage>
        <taxon>Eukaryota</taxon>
        <taxon>Metazoa</taxon>
        <taxon>Chordata</taxon>
        <taxon>Craniata</taxon>
        <taxon>Vertebrata</taxon>
        <taxon>Euteleostomi</taxon>
        <taxon>Lepidosauria</taxon>
        <taxon>Sphenodontia</taxon>
        <taxon>Sphenodontidae</taxon>
        <taxon>Sphenodon</taxon>
    </lineage>
</organism>
<feature type="domain" description="Integrin alpha third immunoglobulin-like" evidence="6">
    <location>
        <begin position="50"/>
        <end position="112"/>
    </location>
</feature>
<evidence type="ECO:0000256" key="2">
    <source>
        <dbReference type="ARBA" id="ARBA00023037"/>
    </source>
</evidence>
<dbReference type="InterPro" id="IPR032695">
    <property type="entry name" value="Integrin_dom_sf"/>
</dbReference>
<protein>
    <submittedName>
        <fullName evidence="7">Integrin subunit alpha 10</fullName>
    </submittedName>
</protein>
<evidence type="ECO:0000256" key="1">
    <source>
        <dbReference type="ARBA" id="ARBA00004479"/>
    </source>
</evidence>
<keyword evidence="3" id="KW-0472">Membrane</keyword>
<comment type="subcellular location">
    <subcellularLocation>
        <location evidence="1">Membrane</location>
        <topology evidence="1">Single-pass type I membrane protein</topology>
    </subcellularLocation>
</comment>
<evidence type="ECO:0000259" key="6">
    <source>
        <dbReference type="Pfam" id="PF20806"/>
    </source>
</evidence>
<dbReference type="GeneTree" id="ENSGT00940000158423"/>
<dbReference type="AlphaFoldDB" id="A0A8D0G793"/>
<reference evidence="7" key="1">
    <citation type="submission" date="2025-08" db="UniProtKB">
        <authorList>
            <consortium name="Ensembl"/>
        </authorList>
    </citation>
    <scope>IDENTIFICATION</scope>
</reference>
<keyword evidence="8" id="KW-1185">Reference proteome</keyword>
<dbReference type="SUPFAM" id="SSF69179">
    <property type="entry name" value="Integrin domains"/>
    <property type="match status" value="1"/>
</dbReference>
<evidence type="ECO:0000313" key="7">
    <source>
        <dbReference type="Ensembl" id="ENSSPUP00000002328.1"/>
    </source>
</evidence>
<reference evidence="7" key="2">
    <citation type="submission" date="2025-09" db="UniProtKB">
        <authorList>
            <consortium name="Ensembl"/>
        </authorList>
    </citation>
    <scope>IDENTIFICATION</scope>
</reference>
<evidence type="ECO:0000256" key="5">
    <source>
        <dbReference type="SAM" id="MobiDB-lite"/>
    </source>
</evidence>
<dbReference type="Pfam" id="PF20806">
    <property type="entry name" value="Integrin_A_Ig_3"/>
    <property type="match status" value="1"/>
</dbReference>
<dbReference type="GO" id="GO:0007229">
    <property type="term" value="P:integrin-mediated signaling pathway"/>
    <property type="evidence" value="ECO:0007669"/>
    <property type="project" value="UniProtKB-KW"/>
</dbReference>
<keyword evidence="2" id="KW-0401">Integrin</keyword>
<dbReference type="InterPro" id="IPR048286">
    <property type="entry name" value="Integrin_alpha_Ig-like_3"/>
</dbReference>